<evidence type="ECO:0000313" key="1">
    <source>
        <dbReference type="EMBL" id="QNO55497.1"/>
    </source>
</evidence>
<dbReference type="Gene3D" id="3.10.20.30">
    <property type="match status" value="1"/>
</dbReference>
<dbReference type="AlphaFoldDB" id="A0A7G9Z5G3"/>
<dbReference type="SUPFAM" id="SSF54285">
    <property type="entry name" value="MoaD/ThiS"/>
    <property type="match status" value="1"/>
</dbReference>
<accession>A0A7G9Z5G3</accession>
<evidence type="ECO:0008006" key="2">
    <source>
        <dbReference type="Google" id="ProtNLM"/>
    </source>
</evidence>
<reference evidence="1" key="1">
    <citation type="submission" date="2020-06" db="EMBL/GenBank/DDBJ databases">
        <title>Unique genomic features of the anaerobic methanotrophic archaea.</title>
        <authorList>
            <person name="Chadwick G.L."/>
            <person name="Skennerton C.T."/>
            <person name="Laso-Perez R."/>
            <person name="Leu A.O."/>
            <person name="Speth D.R."/>
            <person name="Yu H."/>
            <person name="Morgan-Lang C."/>
            <person name="Hatzenpichler R."/>
            <person name="Goudeau D."/>
            <person name="Malmstrom R."/>
            <person name="Brazelton W.J."/>
            <person name="Woyke T."/>
            <person name="Hallam S.J."/>
            <person name="Tyson G.W."/>
            <person name="Wegener G."/>
            <person name="Boetius A."/>
            <person name="Orphan V."/>
        </authorList>
    </citation>
    <scope>NUCLEOTIDE SEQUENCE</scope>
</reference>
<proteinExistence type="predicted"/>
<name>A0A7G9Z5G3_9EURY</name>
<gene>
    <name evidence="1" type="ORF">BHOFGHMF_00014</name>
</gene>
<sequence length="71" mass="7975">MELKVKILADKEVERRLDVSNDATYENVLEKLGINPVEVIVLRNSKPMPEDEKLDNLNNGEVTIIRIVSGG</sequence>
<dbReference type="EMBL" id="MT631616">
    <property type="protein sequence ID" value="QNO55497.1"/>
    <property type="molecule type" value="Genomic_DNA"/>
</dbReference>
<dbReference type="InterPro" id="IPR012675">
    <property type="entry name" value="Beta-grasp_dom_sf"/>
</dbReference>
<dbReference type="InterPro" id="IPR016155">
    <property type="entry name" value="Mopterin_synth/thiamin_S_b"/>
</dbReference>
<dbReference type="Pfam" id="PF21965">
    <property type="entry name" value="SAMP2"/>
    <property type="match status" value="1"/>
</dbReference>
<protein>
    <recommendedName>
        <fullName evidence="2">Small archaeal modifier protein 2</fullName>
    </recommendedName>
</protein>
<organism evidence="1">
    <name type="scientific">Candidatus Methanophaga sp. ANME-1 ERB7</name>
    <dbReference type="NCBI Taxonomy" id="2759913"/>
    <lineage>
        <taxon>Archaea</taxon>
        <taxon>Methanobacteriati</taxon>
        <taxon>Methanobacteriota</taxon>
        <taxon>Stenosarchaea group</taxon>
        <taxon>Methanomicrobia</taxon>
        <taxon>Candidatus Methanophagales</taxon>
        <taxon>Candidatus Methanophagaceae</taxon>
        <taxon>Candidatus Methanophaga</taxon>
    </lineage>
</organism>
<dbReference type="InterPro" id="IPR053833">
    <property type="entry name" value="SAMP2"/>
</dbReference>